<keyword evidence="2" id="KW-1185">Reference proteome</keyword>
<dbReference type="Proteomes" id="UP001444661">
    <property type="component" value="Unassembled WGS sequence"/>
</dbReference>
<gene>
    <name evidence="1" type="ORF">PG993_004464</name>
</gene>
<organism evidence="1 2">
    <name type="scientific">Apiospora rasikravindrae</name>
    <dbReference type="NCBI Taxonomy" id="990691"/>
    <lineage>
        <taxon>Eukaryota</taxon>
        <taxon>Fungi</taxon>
        <taxon>Dikarya</taxon>
        <taxon>Ascomycota</taxon>
        <taxon>Pezizomycotina</taxon>
        <taxon>Sordariomycetes</taxon>
        <taxon>Xylariomycetidae</taxon>
        <taxon>Amphisphaeriales</taxon>
        <taxon>Apiosporaceae</taxon>
        <taxon>Apiospora</taxon>
    </lineage>
</organism>
<proteinExistence type="predicted"/>
<sequence length="97" mass="10368">MASSSRECPTSQYGPNPRTRWLARFSRPRDSGSVCRRYALVVAEVDIDDDGLVLLLLVAPAAAARDKSFEEVLQPVACRPRGGGAAAVVLLVDVAGR</sequence>
<evidence type="ECO:0000313" key="1">
    <source>
        <dbReference type="EMBL" id="KAK8044440.1"/>
    </source>
</evidence>
<accession>A0ABR1TCT7</accession>
<protein>
    <submittedName>
        <fullName evidence="1">Uncharacterized protein</fullName>
    </submittedName>
</protein>
<name>A0ABR1TCT7_9PEZI</name>
<dbReference type="EMBL" id="JAQQWK010000003">
    <property type="protein sequence ID" value="KAK8044440.1"/>
    <property type="molecule type" value="Genomic_DNA"/>
</dbReference>
<comment type="caution">
    <text evidence="1">The sequence shown here is derived from an EMBL/GenBank/DDBJ whole genome shotgun (WGS) entry which is preliminary data.</text>
</comment>
<evidence type="ECO:0000313" key="2">
    <source>
        <dbReference type="Proteomes" id="UP001444661"/>
    </source>
</evidence>
<reference evidence="1 2" key="1">
    <citation type="submission" date="2023-01" db="EMBL/GenBank/DDBJ databases">
        <title>Analysis of 21 Apiospora genomes using comparative genomics revels a genus with tremendous synthesis potential of carbohydrate active enzymes and secondary metabolites.</title>
        <authorList>
            <person name="Sorensen T."/>
        </authorList>
    </citation>
    <scope>NUCLEOTIDE SEQUENCE [LARGE SCALE GENOMIC DNA]</scope>
    <source>
        <strain evidence="1 2">CBS 33761</strain>
    </source>
</reference>